<feature type="domain" description="Serine/threonine specific protein phosphatases" evidence="19">
    <location>
        <begin position="305"/>
        <end position="581"/>
    </location>
</feature>
<dbReference type="SMART" id="SM00156">
    <property type="entry name" value="PP2Ac"/>
    <property type="match status" value="1"/>
</dbReference>
<reference evidence="21" key="4">
    <citation type="journal article" date="2015" name="PLoS ONE">
        <title>Comprehensive Evaluation of Toxoplasma gondii VEG and Neospora caninum LIV Genomes with Tachyzoite Stage Transcriptome and Proteome Defines Novel Transcript Features.</title>
        <authorList>
            <person name="Ramaprasad A."/>
            <person name="Mourier T."/>
            <person name="Naeem R."/>
            <person name="Malas T.B."/>
            <person name="Moussa E."/>
            <person name="Panigrahi A."/>
            <person name="Vermont S.J."/>
            <person name="Otto T.D."/>
            <person name="Wastling J."/>
            <person name="Pain A."/>
        </authorList>
    </citation>
    <scope>NUCLEOTIDE SEQUENCE</scope>
    <source>
        <strain evidence="21">Liverpool</strain>
    </source>
</reference>
<dbReference type="PANTHER" id="PTHR45668">
    <property type="entry name" value="SERINE/THREONINE-PROTEIN PHOSPHATASE 5-RELATED"/>
    <property type="match status" value="1"/>
</dbReference>
<dbReference type="PROSITE" id="PS50005">
    <property type="entry name" value="TPR"/>
    <property type="match status" value="1"/>
</dbReference>
<dbReference type="Gene3D" id="1.25.40.10">
    <property type="entry name" value="Tetratricopeptide repeat domain"/>
    <property type="match status" value="1"/>
</dbReference>
<evidence type="ECO:0000256" key="17">
    <source>
        <dbReference type="PROSITE-ProRule" id="PRU00339"/>
    </source>
</evidence>
<dbReference type="PRINTS" id="PR00114">
    <property type="entry name" value="STPHPHTASE"/>
</dbReference>
<dbReference type="RefSeq" id="XP_003885183.1">
    <property type="nucleotide sequence ID" value="XM_003885134.1"/>
</dbReference>
<evidence type="ECO:0000256" key="4">
    <source>
        <dbReference type="ARBA" id="ARBA00008786"/>
    </source>
</evidence>
<feature type="compositionally biased region" description="Basic and acidic residues" evidence="18">
    <location>
        <begin position="74"/>
        <end position="90"/>
    </location>
</feature>
<dbReference type="InterPro" id="IPR051134">
    <property type="entry name" value="PPP_phosphatase"/>
</dbReference>
<dbReference type="InterPro" id="IPR029052">
    <property type="entry name" value="Metallo-depent_PP-like"/>
</dbReference>
<comment type="cofactor">
    <cofactor evidence="1">
        <name>Mn(2+)</name>
        <dbReference type="ChEBI" id="CHEBI:29035"/>
    </cofactor>
</comment>
<evidence type="ECO:0000313" key="22">
    <source>
        <dbReference type="Proteomes" id="UP000007494"/>
    </source>
</evidence>
<evidence type="ECO:0000256" key="18">
    <source>
        <dbReference type="SAM" id="MobiDB-lite"/>
    </source>
</evidence>
<comment type="subcellular location">
    <subcellularLocation>
        <location evidence="3">Nucleus</location>
    </subcellularLocation>
</comment>
<dbReference type="InParanoid" id="F0VN59"/>
<feature type="repeat" description="TPR" evidence="17">
    <location>
        <begin position="189"/>
        <end position="222"/>
    </location>
</feature>
<dbReference type="SMART" id="SM00028">
    <property type="entry name" value="TPR"/>
    <property type="match status" value="3"/>
</dbReference>
<keyword evidence="6" id="KW-0479">Metal-binding</keyword>
<dbReference type="eggNOG" id="KOG0376">
    <property type="taxonomic scope" value="Eukaryota"/>
</dbReference>
<protein>
    <recommendedName>
        <fullName evidence="15">Serine/threonine-protein phosphatase T</fullName>
        <ecNumber evidence="5">3.1.3.16</ecNumber>
    </recommendedName>
</protein>
<dbReference type="InterPro" id="IPR013105">
    <property type="entry name" value="TPR_2"/>
</dbReference>
<dbReference type="Pfam" id="PF08321">
    <property type="entry name" value="PPP5"/>
    <property type="match status" value="1"/>
</dbReference>
<reference evidence="20" key="1">
    <citation type="submission" date="2011-02" db="EMBL/GenBank/DDBJ databases">
        <authorList>
            <person name="Aslett M."/>
        </authorList>
    </citation>
    <scope>NUCLEOTIDE SEQUENCE</scope>
    <source>
        <strain evidence="20">Liverpool</strain>
    </source>
</reference>
<dbReference type="VEuPathDB" id="ToxoDB:NCLIV_055800"/>
<dbReference type="InterPro" id="IPR011990">
    <property type="entry name" value="TPR-like_helical_dom_sf"/>
</dbReference>
<dbReference type="OMA" id="IHKKYAF"/>
<dbReference type="CDD" id="cd07417">
    <property type="entry name" value="MPP_PP5_C"/>
    <property type="match status" value="1"/>
</dbReference>
<dbReference type="GeneID" id="13446870"/>
<keyword evidence="10" id="KW-0904">Protein phosphatase</keyword>
<gene>
    <name evidence="21" type="ORF">BN1204_055800</name>
    <name evidence="20" type="ORF">NCLIV_055800</name>
</gene>
<organism evidence="20 22">
    <name type="scientific">Neospora caninum (strain Liverpool)</name>
    <dbReference type="NCBI Taxonomy" id="572307"/>
    <lineage>
        <taxon>Eukaryota</taxon>
        <taxon>Sar</taxon>
        <taxon>Alveolata</taxon>
        <taxon>Apicomplexa</taxon>
        <taxon>Conoidasida</taxon>
        <taxon>Coccidia</taxon>
        <taxon>Eucoccidiorida</taxon>
        <taxon>Eimeriorina</taxon>
        <taxon>Sarcocystidae</taxon>
        <taxon>Neospora</taxon>
    </lineage>
</organism>
<dbReference type="InterPro" id="IPR019734">
    <property type="entry name" value="TPR_rpt"/>
</dbReference>
<dbReference type="InterPro" id="IPR004843">
    <property type="entry name" value="Calcineurin-like_PHP"/>
</dbReference>
<keyword evidence="12" id="KW-0539">Nucleus</keyword>
<dbReference type="Proteomes" id="UP000007494">
    <property type="component" value="Chromosome XI"/>
</dbReference>
<dbReference type="GO" id="GO:0005737">
    <property type="term" value="C:cytoplasm"/>
    <property type="evidence" value="ECO:0007669"/>
    <property type="project" value="UniProtKB-ARBA"/>
</dbReference>
<keyword evidence="9 17" id="KW-0802">TPR repeat</keyword>
<proteinExistence type="inferred from homology"/>
<accession>F0VN59</accession>
<comment type="similarity">
    <text evidence="4">Belongs to the PPP phosphatase family. PP-5 (PP-T) subfamily.</text>
</comment>
<dbReference type="PIRSF" id="PIRSF033096">
    <property type="entry name" value="PPPtase_5"/>
    <property type="match status" value="1"/>
</dbReference>
<keyword evidence="11" id="KW-0464">Manganese</keyword>
<keyword evidence="7" id="KW-0677">Repeat</keyword>
<dbReference type="OrthoDB" id="445564at2759"/>
<dbReference type="Pfam" id="PF07719">
    <property type="entry name" value="TPR_2"/>
    <property type="match status" value="1"/>
</dbReference>
<evidence type="ECO:0000256" key="13">
    <source>
        <dbReference type="ARBA" id="ARBA00047986"/>
    </source>
</evidence>
<dbReference type="FunCoup" id="F0VN59">
    <property type="interactions" value="546"/>
</dbReference>
<comment type="catalytic activity">
    <reaction evidence="14">
        <text>O-phospho-L-threonyl-[protein] + H2O = L-threonyl-[protein] + phosphate</text>
        <dbReference type="Rhea" id="RHEA:47004"/>
        <dbReference type="Rhea" id="RHEA-COMP:11060"/>
        <dbReference type="Rhea" id="RHEA-COMP:11605"/>
        <dbReference type="ChEBI" id="CHEBI:15377"/>
        <dbReference type="ChEBI" id="CHEBI:30013"/>
        <dbReference type="ChEBI" id="CHEBI:43474"/>
        <dbReference type="ChEBI" id="CHEBI:61977"/>
        <dbReference type="EC" id="3.1.3.16"/>
    </reaction>
    <physiologicalReaction direction="left-to-right" evidence="14">
        <dbReference type="Rhea" id="RHEA:47005"/>
    </physiologicalReaction>
</comment>
<dbReference type="SUPFAM" id="SSF48452">
    <property type="entry name" value="TPR-like"/>
    <property type="match status" value="1"/>
</dbReference>
<evidence type="ECO:0000256" key="15">
    <source>
        <dbReference type="ARBA" id="ARBA00073946"/>
    </source>
</evidence>
<dbReference type="GO" id="GO:0004722">
    <property type="term" value="F:protein serine/threonine phosphatase activity"/>
    <property type="evidence" value="ECO:0007669"/>
    <property type="project" value="UniProtKB-EC"/>
</dbReference>
<feature type="active site" description="Proton donor/acceptor" evidence="16">
    <location>
        <position position="405"/>
    </location>
</feature>
<evidence type="ECO:0000256" key="6">
    <source>
        <dbReference type="ARBA" id="ARBA00022723"/>
    </source>
</evidence>
<evidence type="ECO:0000256" key="10">
    <source>
        <dbReference type="ARBA" id="ARBA00022912"/>
    </source>
</evidence>
<dbReference type="InterPro" id="IPR013235">
    <property type="entry name" value="PPP_dom"/>
</dbReference>
<evidence type="ECO:0000256" key="2">
    <source>
        <dbReference type="ARBA" id="ARBA00001946"/>
    </source>
</evidence>
<reference evidence="20" key="2">
    <citation type="submission" date="2011-03" db="EMBL/GenBank/DDBJ databases">
        <title>Comparative genomics and transcriptomics of Neospora caninum and Toxoplasma gondii.</title>
        <authorList>
            <person name="Reid A.J."/>
            <person name="Sohal A."/>
            <person name="Harris D."/>
            <person name="Quail M."/>
            <person name="Sanders M."/>
            <person name="Berriman M."/>
            <person name="Wastling J.M."/>
            <person name="Pain A."/>
        </authorList>
    </citation>
    <scope>NUCLEOTIDE SEQUENCE</scope>
    <source>
        <strain evidence="20">Liverpool</strain>
    </source>
</reference>
<evidence type="ECO:0000256" key="9">
    <source>
        <dbReference type="ARBA" id="ARBA00022803"/>
    </source>
</evidence>
<keyword evidence="22" id="KW-1185">Reference proteome</keyword>
<evidence type="ECO:0000256" key="1">
    <source>
        <dbReference type="ARBA" id="ARBA00001936"/>
    </source>
</evidence>
<dbReference type="InterPro" id="IPR006186">
    <property type="entry name" value="Ser/Thr-sp_prot-phosphatase"/>
</dbReference>
<dbReference type="AlphaFoldDB" id="F0VN59"/>
<feature type="compositionally biased region" description="Basic and acidic residues" evidence="18">
    <location>
        <begin position="1"/>
        <end position="10"/>
    </location>
</feature>
<dbReference type="EC" id="3.1.3.16" evidence="5"/>
<comment type="catalytic activity">
    <reaction evidence="13">
        <text>O-phospho-L-seryl-[protein] + H2O = L-seryl-[protein] + phosphate</text>
        <dbReference type="Rhea" id="RHEA:20629"/>
        <dbReference type="Rhea" id="RHEA-COMP:9863"/>
        <dbReference type="Rhea" id="RHEA-COMP:11604"/>
        <dbReference type="ChEBI" id="CHEBI:15377"/>
        <dbReference type="ChEBI" id="CHEBI:29999"/>
        <dbReference type="ChEBI" id="CHEBI:43474"/>
        <dbReference type="ChEBI" id="CHEBI:83421"/>
        <dbReference type="EC" id="3.1.3.16"/>
    </reaction>
    <physiologicalReaction direction="left-to-right" evidence="13">
        <dbReference type="Rhea" id="RHEA:20630"/>
    </physiologicalReaction>
</comment>
<evidence type="ECO:0000256" key="16">
    <source>
        <dbReference type="PIRSR" id="PIRSR033096-1"/>
    </source>
</evidence>
<evidence type="ECO:0000256" key="12">
    <source>
        <dbReference type="ARBA" id="ARBA00023242"/>
    </source>
</evidence>
<dbReference type="InterPro" id="IPR041753">
    <property type="entry name" value="PP5_C"/>
</dbReference>
<evidence type="ECO:0000313" key="20">
    <source>
        <dbReference type="EMBL" id="CBZ55155.1"/>
    </source>
</evidence>
<evidence type="ECO:0000256" key="11">
    <source>
        <dbReference type="ARBA" id="ARBA00023211"/>
    </source>
</evidence>
<evidence type="ECO:0000256" key="7">
    <source>
        <dbReference type="ARBA" id="ARBA00022737"/>
    </source>
</evidence>
<name>F0VN59_NEOCL</name>
<dbReference type="Pfam" id="PF00149">
    <property type="entry name" value="Metallophos"/>
    <property type="match status" value="1"/>
</dbReference>
<dbReference type="EMBL" id="FR823392">
    <property type="protein sequence ID" value="CBZ55155.1"/>
    <property type="molecule type" value="Genomic_DNA"/>
</dbReference>
<evidence type="ECO:0000313" key="21">
    <source>
        <dbReference type="EMBL" id="CEL69881.1"/>
    </source>
</evidence>
<evidence type="ECO:0000256" key="14">
    <source>
        <dbReference type="ARBA" id="ARBA00048832"/>
    </source>
</evidence>
<dbReference type="GO" id="GO:0005634">
    <property type="term" value="C:nucleus"/>
    <property type="evidence" value="ECO:0007669"/>
    <property type="project" value="UniProtKB-SubCell"/>
</dbReference>
<dbReference type="SUPFAM" id="SSF56300">
    <property type="entry name" value="Metallo-dependent phosphatases"/>
    <property type="match status" value="1"/>
</dbReference>
<evidence type="ECO:0000256" key="3">
    <source>
        <dbReference type="ARBA" id="ARBA00004123"/>
    </source>
</evidence>
<keyword evidence="8 20" id="KW-0378">Hydrolase</keyword>
<sequence>MRREEEETGPKKAWKSGTTDGAGNAQAMAESEAAPGKARVAAPVCGSDAASCRDTGAAEEPQATEDGSSPSGVPKRDAQSAALEEARRAENANSEEEAAMEECFADMVAEAEKLKAEGNEFFKTRLFHQAVEKYTAAIDLICDNTMTAQTKQILQVLLCNRAFCQINLENYGSAVVDAERVIQLNPLFAKAYYRRGCAYCCLSRYKKAQKDFERVIALSTTPDPSVVSRLQECKKQIRLEAFAAAIETEKTMRASEAVRKEGVETLWPVEKSYDGPVYAPEGGNYCSADFVGSLKEYLKDTSKRLHKQFAYRMVLDMISLLGKLQTLERIRIGDEEEITVCGDVHGQYYDLCNIFEINGMPSKQNPYLFNGDFVDRGSFSVECILLLYAAKLAFPDAFHLTRGNHETFEMNRLYGFRGEVIHKYDERLYNLFCESFRLLPLAFVLNDAVFVVHGGLLSRDDVTLDEISKIDRDREPPDGGLMTDLLWSDPSPLPGRSPSKRGVACQFGPDVTAAFLKLNNLKMVIRSHEMKDEGYELCHNGQLVTVFSAPNYCDQMKNKGAFVRLDGKTLTPKYTQFEAVPHPATRPMQYANPMLSFM</sequence>
<comment type="cofactor">
    <cofactor evidence="2">
        <name>Mg(2+)</name>
        <dbReference type="ChEBI" id="CHEBI:18420"/>
    </cofactor>
</comment>
<dbReference type="PANTHER" id="PTHR45668:SF5">
    <property type="entry name" value="SERINE_THREONINE-PROTEIN PHOSPHATASE 5"/>
    <property type="match status" value="1"/>
</dbReference>
<dbReference type="Gene3D" id="3.60.21.10">
    <property type="match status" value="1"/>
</dbReference>
<dbReference type="FunFam" id="3.60.21.10:FF:000036">
    <property type="entry name" value="Serine/threonine protein phosphatase 5"/>
    <property type="match status" value="1"/>
</dbReference>
<evidence type="ECO:0000256" key="5">
    <source>
        <dbReference type="ARBA" id="ARBA00013081"/>
    </source>
</evidence>
<reference evidence="22" key="3">
    <citation type="journal article" date="2012" name="PLoS Pathog.">
        <title>Comparative genomics of the apicomplexan parasites Toxoplasma gondii and Neospora caninum: Coccidia differing in host range and transmission strategy.</title>
        <authorList>
            <person name="Reid A.J."/>
            <person name="Vermont S.J."/>
            <person name="Cotton J.A."/>
            <person name="Harris D."/>
            <person name="Hill-Cawthorne G.A."/>
            <person name="Konen-Waisman S."/>
            <person name="Latham S.M."/>
            <person name="Mourier T."/>
            <person name="Norton R."/>
            <person name="Quail M.A."/>
            <person name="Sanders M."/>
            <person name="Shanmugam D."/>
            <person name="Sohal A."/>
            <person name="Wasmuth J.D."/>
            <person name="Brunk B."/>
            <person name="Grigg M.E."/>
            <person name="Howard J.C."/>
            <person name="Parkinson J."/>
            <person name="Roos D.S."/>
            <person name="Trees A.J."/>
            <person name="Berriman M."/>
            <person name="Pain A."/>
            <person name="Wastling J.M."/>
        </authorList>
    </citation>
    <scope>NUCLEOTIDE SEQUENCE [LARGE SCALE GENOMIC DNA]</scope>
    <source>
        <strain evidence="22">Liverpool</strain>
    </source>
</reference>
<evidence type="ECO:0000256" key="8">
    <source>
        <dbReference type="ARBA" id="ARBA00022801"/>
    </source>
</evidence>
<dbReference type="GO" id="GO:0046872">
    <property type="term" value="F:metal ion binding"/>
    <property type="evidence" value="ECO:0007669"/>
    <property type="project" value="UniProtKB-KW"/>
</dbReference>
<evidence type="ECO:0000259" key="19">
    <source>
        <dbReference type="SMART" id="SM00156"/>
    </source>
</evidence>
<feature type="region of interest" description="Disordered" evidence="18">
    <location>
        <begin position="1"/>
        <end position="95"/>
    </location>
</feature>
<dbReference type="EMBL" id="LN714486">
    <property type="protein sequence ID" value="CEL69881.1"/>
    <property type="molecule type" value="Genomic_DNA"/>
</dbReference>